<accession>A0A9J6E366</accession>
<gene>
    <name evidence="1" type="ORF">HPB51_017707</name>
</gene>
<dbReference type="Proteomes" id="UP000821866">
    <property type="component" value="Chromosome 4"/>
</dbReference>
<evidence type="ECO:0000313" key="2">
    <source>
        <dbReference type="Proteomes" id="UP000821866"/>
    </source>
</evidence>
<reference evidence="1" key="2">
    <citation type="submission" date="2021-09" db="EMBL/GenBank/DDBJ databases">
        <authorList>
            <person name="Jia N."/>
            <person name="Wang J."/>
            <person name="Shi W."/>
            <person name="Du L."/>
            <person name="Sun Y."/>
            <person name="Zhan W."/>
            <person name="Jiang J."/>
            <person name="Wang Q."/>
            <person name="Zhang B."/>
            <person name="Ji P."/>
            <person name="Sakyi L.B."/>
            <person name="Cui X."/>
            <person name="Yuan T."/>
            <person name="Jiang B."/>
            <person name="Yang W."/>
            <person name="Lam T.T.-Y."/>
            <person name="Chang Q."/>
            <person name="Ding S."/>
            <person name="Wang X."/>
            <person name="Zhu J."/>
            <person name="Ruan X."/>
            <person name="Zhao L."/>
            <person name="Wei J."/>
            <person name="Que T."/>
            <person name="Du C."/>
            <person name="Cheng J."/>
            <person name="Dai P."/>
            <person name="Han X."/>
            <person name="Huang E."/>
            <person name="Gao Y."/>
            <person name="Liu J."/>
            <person name="Shao H."/>
            <person name="Ye R."/>
            <person name="Li L."/>
            <person name="Wei W."/>
            <person name="Wang X."/>
            <person name="Wang C."/>
            <person name="Huo Q."/>
            <person name="Li W."/>
            <person name="Guo W."/>
            <person name="Chen H."/>
            <person name="Chen S."/>
            <person name="Zhou L."/>
            <person name="Zhou L."/>
            <person name="Ni X."/>
            <person name="Tian J."/>
            <person name="Zhou Y."/>
            <person name="Sheng Y."/>
            <person name="Liu T."/>
            <person name="Pan Y."/>
            <person name="Xia L."/>
            <person name="Li J."/>
            <person name="Zhao F."/>
            <person name="Cao W."/>
        </authorList>
    </citation>
    <scope>NUCLEOTIDE SEQUENCE</scope>
    <source>
        <strain evidence="1">Rmic-2018</strain>
        <tissue evidence="1">Larvae</tissue>
    </source>
</reference>
<keyword evidence="2" id="KW-1185">Reference proteome</keyword>
<reference evidence="1" key="1">
    <citation type="journal article" date="2020" name="Cell">
        <title>Large-Scale Comparative Analyses of Tick Genomes Elucidate Their Genetic Diversity and Vector Capacities.</title>
        <authorList>
            <consortium name="Tick Genome and Microbiome Consortium (TIGMIC)"/>
            <person name="Jia N."/>
            <person name="Wang J."/>
            <person name="Shi W."/>
            <person name="Du L."/>
            <person name="Sun Y."/>
            <person name="Zhan W."/>
            <person name="Jiang J.F."/>
            <person name="Wang Q."/>
            <person name="Zhang B."/>
            <person name="Ji P."/>
            <person name="Bell-Sakyi L."/>
            <person name="Cui X.M."/>
            <person name="Yuan T.T."/>
            <person name="Jiang B.G."/>
            <person name="Yang W.F."/>
            <person name="Lam T.T."/>
            <person name="Chang Q.C."/>
            <person name="Ding S.J."/>
            <person name="Wang X.J."/>
            <person name="Zhu J.G."/>
            <person name="Ruan X.D."/>
            <person name="Zhao L."/>
            <person name="Wei J.T."/>
            <person name="Ye R.Z."/>
            <person name="Que T.C."/>
            <person name="Du C.H."/>
            <person name="Zhou Y.H."/>
            <person name="Cheng J.X."/>
            <person name="Dai P.F."/>
            <person name="Guo W.B."/>
            <person name="Han X.H."/>
            <person name="Huang E.J."/>
            <person name="Li L.F."/>
            <person name="Wei W."/>
            <person name="Gao Y.C."/>
            <person name="Liu J.Z."/>
            <person name="Shao H.Z."/>
            <person name="Wang X."/>
            <person name="Wang C.C."/>
            <person name="Yang T.C."/>
            <person name="Huo Q.B."/>
            <person name="Li W."/>
            <person name="Chen H.Y."/>
            <person name="Chen S.E."/>
            <person name="Zhou L.G."/>
            <person name="Ni X.B."/>
            <person name="Tian J.H."/>
            <person name="Sheng Y."/>
            <person name="Liu T."/>
            <person name="Pan Y.S."/>
            <person name="Xia L.Y."/>
            <person name="Li J."/>
            <person name="Zhao F."/>
            <person name="Cao W.C."/>
        </authorList>
    </citation>
    <scope>NUCLEOTIDE SEQUENCE</scope>
    <source>
        <strain evidence="1">Rmic-2018</strain>
    </source>
</reference>
<dbReference type="EMBL" id="JABSTU010000006">
    <property type="protein sequence ID" value="KAH8028581.1"/>
    <property type="molecule type" value="Genomic_DNA"/>
</dbReference>
<evidence type="ECO:0000313" key="1">
    <source>
        <dbReference type="EMBL" id="KAH8028581.1"/>
    </source>
</evidence>
<organism evidence="1 2">
    <name type="scientific">Rhipicephalus microplus</name>
    <name type="common">Cattle tick</name>
    <name type="synonym">Boophilus microplus</name>
    <dbReference type="NCBI Taxonomy" id="6941"/>
    <lineage>
        <taxon>Eukaryota</taxon>
        <taxon>Metazoa</taxon>
        <taxon>Ecdysozoa</taxon>
        <taxon>Arthropoda</taxon>
        <taxon>Chelicerata</taxon>
        <taxon>Arachnida</taxon>
        <taxon>Acari</taxon>
        <taxon>Parasitiformes</taxon>
        <taxon>Ixodida</taxon>
        <taxon>Ixodoidea</taxon>
        <taxon>Ixodidae</taxon>
        <taxon>Rhipicephalinae</taxon>
        <taxon>Rhipicephalus</taxon>
        <taxon>Boophilus</taxon>
    </lineage>
</organism>
<name>A0A9J6E366_RHIMP</name>
<protein>
    <submittedName>
        <fullName evidence="1">Uncharacterized protein</fullName>
    </submittedName>
</protein>
<dbReference type="AlphaFoldDB" id="A0A9J6E366"/>
<comment type="caution">
    <text evidence="1">The sequence shown here is derived from an EMBL/GenBank/DDBJ whole genome shotgun (WGS) entry which is preliminary data.</text>
</comment>
<dbReference type="VEuPathDB" id="VectorBase:LOC119167684"/>
<proteinExistence type="predicted"/>
<sequence>MSRASSSLESTEDEGAADKWKRVDFRRLRVHDWNACVAKLKRMQSEELNMLHCRLVIPLLSQVLDRDSLDPVLSKAKHLEAVQHVEVEVNSLQLVGLGEAFLHLRSLSAVITRKGPIAKGGAGERSTQRHPASLGGLSELLCATGLERLELSGAHGLALLPLTMPTHSLAQRCQHLRALVGICHFMLLALDFPVLSQHRDIDESSS</sequence>